<dbReference type="Proteomes" id="UP000597444">
    <property type="component" value="Unassembled WGS sequence"/>
</dbReference>
<protein>
    <submittedName>
        <fullName evidence="1">Uncharacterized protein</fullName>
    </submittedName>
</protein>
<gene>
    <name evidence="1" type="ORF">KSF_075620</name>
</gene>
<evidence type="ECO:0000313" key="1">
    <source>
        <dbReference type="EMBL" id="GHO97514.1"/>
    </source>
</evidence>
<reference evidence="1" key="1">
    <citation type="submission" date="2020-10" db="EMBL/GenBank/DDBJ databases">
        <title>Taxonomic study of unclassified bacteria belonging to the class Ktedonobacteria.</title>
        <authorList>
            <person name="Yabe S."/>
            <person name="Wang C.M."/>
            <person name="Zheng Y."/>
            <person name="Sakai Y."/>
            <person name="Cavaletti L."/>
            <person name="Monciardini P."/>
            <person name="Donadio S."/>
        </authorList>
    </citation>
    <scope>NUCLEOTIDE SEQUENCE</scope>
    <source>
        <strain evidence="1">ID150040</strain>
    </source>
</reference>
<dbReference type="AlphaFoldDB" id="A0A8J3IL09"/>
<organism evidence="1 2">
    <name type="scientific">Reticulibacter mediterranei</name>
    <dbReference type="NCBI Taxonomy" id="2778369"/>
    <lineage>
        <taxon>Bacteria</taxon>
        <taxon>Bacillati</taxon>
        <taxon>Chloroflexota</taxon>
        <taxon>Ktedonobacteria</taxon>
        <taxon>Ktedonobacterales</taxon>
        <taxon>Reticulibacteraceae</taxon>
        <taxon>Reticulibacter</taxon>
    </lineage>
</organism>
<comment type="caution">
    <text evidence="1">The sequence shown here is derived from an EMBL/GenBank/DDBJ whole genome shotgun (WGS) entry which is preliminary data.</text>
</comment>
<evidence type="ECO:0000313" key="2">
    <source>
        <dbReference type="Proteomes" id="UP000597444"/>
    </source>
</evidence>
<keyword evidence="2" id="KW-1185">Reference proteome</keyword>
<accession>A0A8J3IL09</accession>
<sequence>MDIESGKQIMKRASDEVICDTIIDTRSFSTRTDESESKELAQILGGGRRGKTDQLSNFTGSLFGETMWCKYDYYMSHDHFWW</sequence>
<name>A0A8J3IL09_9CHLR</name>
<proteinExistence type="predicted"/>
<dbReference type="EMBL" id="BNJK01000001">
    <property type="protein sequence ID" value="GHO97514.1"/>
    <property type="molecule type" value="Genomic_DNA"/>
</dbReference>